<dbReference type="InterPro" id="IPR032258">
    <property type="entry name" value="DUF5061"/>
</dbReference>
<sequence>MPHQHPGRGLRRSASVLLLALAAGLTGCAAQQGYQNDAGSVVANTQGTPVGANLNGFLSQAAPGSTVVLQQSPWGANVEVMAEASYFAASGRECRHLQVTSLRGSSMRTAVACKTADGSWVAHRLVTQTQSRRMGR</sequence>
<organism evidence="2 3">
    <name type="scientific">Halomonas halmophila</name>
    <dbReference type="NCBI Taxonomy" id="252"/>
    <lineage>
        <taxon>Bacteria</taxon>
        <taxon>Pseudomonadati</taxon>
        <taxon>Pseudomonadota</taxon>
        <taxon>Gammaproteobacteria</taxon>
        <taxon>Oceanospirillales</taxon>
        <taxon>Halomonadaceae</taxon>
        <taxon>Halomonas</taxon>
    </lineage>
</organism>
<evidence type="ECO:0000313" key="2">
    <source>
        <dbReference type="EMBL" id="GED23444.1"/>
    </source>
</evidence>
<keyword evidence="1" id="KW-0732">Signal</keyword>
<evidence type="ECO:0000256" key="1">
    <source>
        <dbReference type="SAM" id="SignalP"/>
    </source>
</evidence>
<proteinExistence type="predicted"/>
<dbReference type="OrthoDB" id="6239412at2"/>
<accession>A0A4Y4F6F9</accession>
<dbReference type="Pfam" id="PF16587">
    <property type="entry name" value="DUF5061"/>
    <property type="match status" value="1"/>
</dbReference>
<reference evidence="2 3" key="1">
    <citation type="submission" date="2019-06" db="EMBL/GenBank/DDBJ databases">
        <title>Whole genome shotgun sequence of Halomonas halmophila NBRC 15537.</title>
        <authorList>
            <person name="Hosoyama A."/>
            <person name="Uohara A."/>
            <person name="Ohji S."/>
            <person name="Ichikawa N."/>
        </authorList>
    </citation>
    <scope>NUCLEOTIDE SEQUENCE [LARGE SCALE GENOMIC DNA]</scope>
    <source>
        <strain evidence="2 3">NBRC 15537</strain>
    </source>
</reference>
<name>A0A4Y4F6F9_9GAMM</name>
<dbReference type="RefSeq" id="WP_141321115.1">
    <property type="nucleotide sequence ID" value="NZ_BJOC01000035.1"/>
</dbReference>
<keyword evidence="3" id="KW-1185">Reference proteome</keyword>
<evidence type="ECO:0008006" key="4">
    <source>
        <dbReference type="Google" id="ProtNLM"/>
    </source>
</evidence>
<dbReference type="AlphaFoldDB" id="A0A4Y4F6F9"/>
<comment type="caution">
    <text evidence="2">The sequence shown here is derived from an EMBL/GenBank/DDBJ whole genome shotgun (WGS) entry which is preliminary data.</text>
</comment>
<evidence type="ECO:0000313" key="3">
    <source>
        <dbReference type="Proteomes" id="UP000319812"/>
    </source>
</evidence>
<protein>
    <recommendedName>
        <fullName evidence="4">Surface antigen domain-containing protein</fullName>
    </recommendedName>
</protein>
<dbReference type="EMBL" id="BJOC01000035">
    <property type="protein sequence ID" value="GED23444.1"/>
    <property type="molecule type" value="Genomic_DNA"/>
</dbReference>
<feature type="signal peptide" evidence="1">
    <location>
        <begin position="1"/>
        <end position="29"/>
    </location>
</feature>
<dbReference type="Proteomes" id="UP000319812">
    <property type="component" value="Unassembled WGS sequence"/>
</dbReference>
<feature type="chain" id="PRO_5021463936" description="Surface antigen domain-containing protein" evidence="1">
    <location>
        <begin position="30"/>
        <end position="136"/>
    </location>
</feature>
<gene>
    <name evidence="2" type="ORF">HHA01_24210</name>
</gene>